<reference evidence="3" key="1">
    <citation type="submission" date="2024-05" db="EMBL/GenBank/DDBJ databases">
        <authorList>
            <person name="Luo Y.-C."/>
            <person name="Nicholds J."/>
            <person name="Mortimer T."/>
            <person name="Maboni G."/>
        </authorList>
    </citation>
    <scope>NUCLEOTIDE SEQUENCE</scope>
    <source>
        <strain evidence="3">144863</strain>
    </source>
</reference>
<dbReference type="RefSeq" id="WP_368655403.1">
    <property type="nucleotide sequence ID" value="NZ_CP158262.1"/>
</dbReference>
<dbReference type="AlphaFoldDB" id="A0AB39EQS6"/>
<proteinExistence type="predicted"/>
<evidence type="ECO:0000256" key="1">
    <source>
        <dbReference type="ARBA" id="ARBA00004328"/>
    </source>
</evidence>
<evidence type="ECO:0000259" key="2">
    <source>
        <dbReference type="Pfam" id="PF05065"/>
    </source>
</evidence>
<dbReference type="EMBL" id="CP158262">
    <property type="protein sequence ID" value="XDJ68743.1"/>
    <property type="molecule type" value="Genomic_DNA"/>
</dbReference>
<organism evidence="3">
    <name type="scientific">Castellaniella ginsengisoli</name>
    <dbReference type="NCBI Taxonomy" id="546114"/>
    <lineage>
        <taxon>Bacteria</taxon>
        <taxon>Pseudomonadati</taxon>
        <taxon>Pseudomonadota</taxon>
        <taxon>Betaproteobacteria</taxon>
        <taxon>Burkholderiales</taxon>
        <taxon>Alcaligenaceae</taxon>
        <taxon>Castellaniella</taxon>
    </lineage>
</organism>
<dbReference type="Pfam" id="PF05065">
    <property type="entry name" value="Phage_capsid"/>
    <property type="match status" value="1"/>
</dbReference>
<gene>
    <name evidence="3" type="ORF">ABRY94_11770</name>
</gene>
<comment type="subcellular location">
    <subcellularLocation>
        <location evidence="1">Virion</location>
    </subcellularLocation>
</comment>
<feature type="domain" description="Phage capsid-like C-terminal" evidence="2">
    <location>
        <begin position="202"/>
        <end position="457"/>
    </location>
</feature>
<protein>
    <submittedName>
        <fullName evidence="3">Phage major capsid protein</fullName>
    </submittedName>
</protein>
<name>A0AB39EQS6_9BURK</name>
<dbReference type="InterPro" id="IPR054612">
    <property type="entry name" value="Phage_capsid-like_C"/>
</dbReference>
<dbReference type="SUPFAM" id="SSF56563">
    <property type="entry name" value="Major capsid protein gp5"/>
    <property type="match status" value="1"/>
</dbReference>
<accession>A0AB39EQS6</accession>
<evidence type="ECO:0000313" key="3">
    <source>
        <dbReference type="EMBL" id="XDJ68743.1"/>
    </source>
</evidence>
<dbReference type="NCBIfam" id="TIGR01554">
    <property type="entry name" value="major_cap_HK97"/>
    <property type="match status" value="1"/>
</dbReference>
<dbReference type="InterPro" id="IPR024455">
    <property type="entry name" value="Phage_capsid"/>
</dbReference>
<sequence length="471" mass="50014">MKTFAEQVAALKATREKKFEDMKGVAQKSVDESRSMDTAEQEEFDTLQGEIKRLDDDIKRLSVLADMDRDTAKPVDGTTKAEQPVRGGAETTTLRVKSTQKLEPGIAFARLARVKALAHTGAAGTRDEVQIAQSLYKDDDGLVKALMAQKAAVSAANTGDSSWAGNLINEGGVAFADFVEYLRPRTLYGQISARFRSLPFDVPVLVQNSGGTAQWTKEGSAKPVTSWGYSRTKIQPLKVTAIAAATNEMLDRASASADALIRDELARAVGVRIDGTLISAAAAVPDESPAGLLNGTGATPLTGDGTVFGIRCDIATMMKAMVANNLSVAGCFWVMPETTAVDLALATNEVGAPAFPGMTPTGGTLAGLPVYTSQYVPIDSTGASVALVRGDEIYLGDEGGLIVKASDQASILMADNPTMDSTTPTAAQLVSMWQTNSTAFLVERFLNWEKRRSQALVWAKVNWNACADMAS</sequence>
<dbReference type="Gene3D" id="3.30.2400.10">
    <property type="entry name" value="Major capsid protein gp5"/>
    <property type="match status" value="1"/>
</dbReference>